<organism evidence="11 12">
    <name type="scientific">Pichia membranifaciens NRRL Y-2026</name>
    <dbReference type="NCBI Taxonomy" id="763406"/>
    <lineage>
        <taxon>Eukaryota</taxon>
        <taxon>Fungi</taxon>
        <taxon>Dikarya</taxon>
        <taxon>Ascomycota</taxon>
        <taxon>Saccharomycotina</taxon>
        <taxon>Pichiomycetes</taxon>
        <taxon>Pichiales</taxon>
        <taxon>Pichiaceae</taxon>
        <taxon>Pichia</taxon>
    </lineage>
</organism>
<dbReference type="PROSITE" id="PS50016">
    <property type="entry name" value="ZF_PHD_2"/>
    <property type="match status" value="1"/>
</dbReference>
<dbReference type="InterPro" id="IPR034732">
    <property type="entry name" value="EPHD"/>
</dbReference>
<dbReference type="FunFam" id="3.30.40.10:FF:000007">
    <property type="entry name" value="Bromodomain containing 1, isoform CRA_b"/>
    <property type="match status" value="1"/>
</dbReference>
<dbReference type="EMBL" id="KV454001">
    <property type="protein sequence ID" value="ODQ49176.1"/>
    <property type="molecule type" value="Genomic_DNA"/>
</dbReference>
<proteinExistence type="predicted"/>
<dbReference type="CDD" id="cd15492">
    <property type="entry name" value="PHD_BRPF_JADE_like"/>
    <property type="match status" value="1"/>
</dbReference>
<dbReference type="InterPro" id="IPR019787">
    <property type="entry name" value="Znf_PHD-finger"/>
</dbReference>
<dbReference type="InterPro" id="IPR050701">
    <property type="entry name" value="Histone_Mod_Regulator"/>
</dbReference>
<dbReference type="Gene3D" id="3.30.40.10">
    <property type="entry name" value="Zinc/RING finger domain, C3HC4 (zinc finger)"/>
    <property type="match status" value="2"/>
</dbReference>
<dbReference type="AlphaFoldDB" id="A0A1E3NT39"/>
<dbReference type="InterPro" id="IPR013083">
    <property type="entry name" value="Znf_RING/FYVE/PHD"/>
</dbReference>
<keyword evidence="2" id="KW-0479">Metal-binding</keyword>
<evidence type="ECO:0000256" key="5">
    <source>
        <dbReference type="ARBA" id="ARBA00022833"/>
    </source>
</evidence>
<feature type="domain" description="PHD-type" evidence="9">
    <location>
        <begin position="238"/>
        <end position="288"/>
    </location>
</feature>
<keyword evidence="12" id="KW-1185">Reference proteome</keyword>
<dbReference type="InterPro" id="IPR011011">
    <property type="entry name" value="Znf_FYVE_PHD"/>
</dbReference>
<dbReference type="Pfam" id="PF13831">
    <property type="entry name" value="PHD_2"/>
    <property type="match status" value="1"/>
</dbReference>
<dbReference type="Proteomes" id="UP000094455">
    <property type="component" value="Unassembled WGS sequence"/>
</dbReference>
<reference evidence="11 12" key="1">
    <citation type="journal article" date="2016" name="Proc. Natl. Acad. Sci. U.S.A.">
        <title>Comparative genomics of biotechnologically important yeasts.</title>
        <authorList>
            <person name="Riley R."/>
            <person name="Haridas S."/>
            <person name="Wolfe K.H."/>
            <person name="Lopes M.R."/>
            <person name="Hittinger C.T."/>
            <person name="Goeker M."/>
            <person name="Salamov A.A."/>
            <person name="Wisecaver J.H."/>
            <person name="Long T.M."/>
            <person name="Calvey C.H."/>
            <person name="Aerts A.L."/>
            <person name="Barry K.W."/>
            <person name="Choi C."/>
            <person name="Clum A."/>
            <person name="Coughlan A.Y."/>
            <person name="Deshpande S."/>
            <person name="Douglass A.P."/>
            <person name="Hanson S.J."/>
            <person name="Klenk H.-P."/>
            <person name="LaButti K.M."/>
            <person name="Lapidus A."/>
            <person name="Lindquist E.A."/>
            <person name="Lipzen A.M."/>
            <person name="Meier-Kolthoff J.P."/>
            <person name="Ohm R.A."/>
            <person name="Otillar R.P."/>
            <person name="Pangilinan J.L."/>
            <person name="Peng Y."/>
            <person name="Rokas A."/>
            <person name="Rosa C.A."/>
            <person name="Scheuner C."/>
            <person name="Sibirny A.A."/>
            <person name="Slot J.C."/>
            <person name="Stielow J.B."/>
            <person name="Sun H."/>
            <person name="Kurtzman C.P."/>
            <person name="Blackwell M."/>
            <person name="Grigoriev I.V."/>
            <person name="Jeffries T.W."/>
        </authorList>
    </citation>
    <scope>NUCLEOTIDE SEQUENCE [LARGE SCALE GENOMIC DNA]</scope>
    <source>
        <strain evidence="11 12">NRRL Y-2026</strain>
    </source>
</reference>
<evidence type="ECO:0008006" key="13">
    <source>
        <dbReference type="Google" id="ProtNLM"/>
    </source>
</evidence>
<feature type="region of interest" description="Disordered" evidence="8">
    <location>
        <begin position="1"/>
        <end position="30"/>
    </location>
</feature>
<evidence type="ECO:0000256" key="6">
    <source>
        <dbReference type="ARBA" id="ARBA00023242"/>
    </source>
</evidence>
<keyword evidence="3" id="KW-0677">Repeat</keyword>
<keyword evidence="5" id="KW-0862">Zinc</keyword>
<evidence type="ECO:0000256" key="4">
    <source>
        <dbReference type="ARBA" id="ARBA00022771"/>
    </source>
</evidence>
<evidence type="ECO:0000256" key="3">
    <source>
        <dbReference type="ARBA" id="ARBA00022737"/>
    </source>
</evidence>
<sequence length="800" mass="92484">MASSSEQPDSSDLRSEDYLELQNPREEAPYTQYYKDLDGEEALDLFTFSNSKVYSTVVQNTGGLQDYLERQKRVDQIRQSRLKFPSFRKISHVEPPIPDGISIHHLNSAALLEKLGFYNINVDKSKALELPTVYFRPDSQKDALIRGKLTFNSKSFQVHYDMDETDLFFLNWVNEISKQEISMEQFEIIISFFETKIYQIERILPPTIKDRLTIDYQQQQHALLYGSDDGTGCAHQDEQACAVCDSSDCDNSNSIVFCDGCDIAVHQDCYGVSFIPEGPWLCRRCLIARNTTEKCIFCPSITGAFKQTDGGDWAHVLCTLWTPVLYFANPIYMEPIEGIENIPKSRWKLVCYICKQKVGVCIQCSRPTCFAAYHVTCAKRAGLYMKMKKSIKVAINDKSTLVSFCDKHTPHDWASTHDVKKGIDKTRLYFHDKRSHTFDEHANSDLTLVTEAEYKELMLVKSQKFAWRLNSNIYVIPSIVIEELIQFHHENKLPNISKLTLNQFAKYFTLKRQFMGKPLIKRPDVFNQASLPEQELENRDNAVEFFSQDVRKLSELTKLIAKRSKADKVLIENKLETAAIFSQPKKWVFCNLLLFFKTHFASHHQTPLPKYAVKPTIYQIIEKCDDGEYKEVETLIYEIEKFSAWLTNLNLHPNSPLLELQKLFKGWQRYKKVKYQNAREYDRMITDSWNTLKEEFSTDNGIDIKVNKSNEDDSTAITSTTPAKIQFKGNTEMKRLGIDISNFLENDGVVGRHLRKRKVSMEKHEGDDAIAGGVLKARLNRVKLRTNVQNLRKSTRLRKK</sequence>
<feature type="compositionally biased region" description="Basic and acidic residues" evidence="8">
    <location>
        <begin position="11"/>
        <end position="28"/>
    </location>
</feature>
<dbReference type="InterPro" id="IPR019542">
    <property type="entry name" value="Enhancer_polycomb-like_N"/>
</dbReference>
<evidence type="ECO:0000256" key="2">
    <source>
        <dbReference type="ARBA" id="ARBA00022723"/>
    </source>
</evidence>
<dbReference type="OrthoDB" id="20839at2759"/>
<dbReference type="InterPro" id="IPR019786">
    <property type="entry name" value="Zinc_finger_PHD-type_CS"/>
</dbReference>
<keyword evidence="4 7" id="KW-0863">Zinc-finger</keyword>
<dbReference type="SUPFAM" id="SSF57903">
    <property type="entry name" value="FYVE/PHD zinc finger"/>
    <property type="match status" value="1"/>
</dbReference>
<dbReference type="GeneID" id="30177156"/>
<dbReference type="RefSeq" id="XP_019020289.1">
    <property type="nucleotide sequence ID" value="XM_019160469.1"/>
</dbReference>
<dbReference type="PANTHER" id="PTHR13793:SF107">
    <property type="entry name" value="BROMODOMAIN-CONTAINING PROTEIN HOMOLOG"/>
    <property type="match status" value="1"/>
</dbReference>
<gene>
    <name evidence="11" type="ORF">PICMEDRAFT_14650</name>
</gene>
<comment type="subcellular location">
    <subcellularLocation>
        <location evidence="1">Nucleus</location>
    </subcellularLocation>
</comment>
<evidence type="ECO:0000256" key="1">
    <source>
        <dbReference type="ARBA" id="ARBA00004123"/>
    </source>
</evidence>
<evidence type="ECO:0000256" key="8">
    <source>
        <dbReference type="SAM" id="MobiDB-lite"/>
    </source>
</evidence>
<accession>A0A1E3NT39</accession>
<dbReference type="Pfam" id="PF13832">
    <property type="entry name" value="zf-HC5HC2H_2"/>
    <property type="match status" value="1"/>
</dbReference>
<dbReference type="GO" id="GO:0006357">
    <property type="term" value="P:regulation of transcription by RNA polymerase II"/>
    <property type="evidence" value="ECO:0007669"/>
    <property type="project" value="TreeGrafter"/>
</dbReference>
<evidence type="ECO:0000313" key="12">
    <source>
        <dbReference type="Proteomes" id="UP000094455"/>
    </source>
</evidence>
<dbReference type="GO" id="GO:0005634">
    <property type="term" value="C:nucleus"/>
    <property type="evidence" value="ECO:0007669"/>
    <property type="project" value="UniProtKB-SubCell"/>
</dbReference>
<protein>
    <recommendedName>
        <fullName evidence="13">PHD-type domain-containing protein</fullName>
    </recommendedName>
</protein>
<evidence type="ECO:0000259" key="10">
    <source>
        <dbReference type="PROSITE" id="PS51805"/>
    </source>
</evidence>
<dbReference type="GO" id="GO:0008270">
    <property type="term" value="F:zinc ion binding"/>
    <property type="evidence" value="ECO:0007669"/>
    <property type="project" value="UniProtKB-KW"/>
</dbReference>
<name>A0A1E3NT39_9ASCO</name>
<feature type="domain" description="PHD-type" evidence="10">
    <location>
        <begin position="292"/>
        <end position="409"/>
    </location>
</feature>
<keyword evidence="6" id="KW-0539">Nucleus</keyword>
<evidence type="ECO:0000313" key="11">
    <source>
        <dbReference type="EMBL" id="ODQ49176.1"/>
    </source>
</evidence>
<evidence type="ECO:0000259" key="9">
    <source>
        <dbReference type="PROSITE" id="PS50016"/>
    </source>
</evidence>
<dbReference type="PROSITE" id="PS51805">
    <property type="entry name" value="EPHD"/>
    <property type="match status" value="1"/>
</dbReference>
<dbReference type="PROSITE" id="PS01359">
    <property type="entry name" value="ZF_PHD_1"/>
    <property type="match status" value="1"/>
</dbReference>
<dbReference type="Pfam" id="PF10513">
    <property type="entry name" value="EPL1"/>
    <property type="match status" value="1"/>
</dbReference>
<dbReference type="InterPro" id="IPR001965">
    <property type="entry name" value="Znf_PHD"/>
</dbReference>
<dbReference type="PANTHER" id="PTHR13793">
    <property type="entry name" value="PHD FINGER PROTEINS"/>
    <property type="match status" value="1"/>
</dbReference>
<dbReference type="SMART" id="SM00249">
    <property type="entry name" value="PHD"/>
    <property type="match status" value="2"/>
</dbReference>
<dbReference type="STRING" id="763406.A0A1E3NT39"/>
<evidence type="ECO:0000256" key="7">
    <source>
        <dbReference type="PROSITE-ProRule" id="PRU00146"/>
    </source>
</evidence>
<feature type="compositionally biased region" description="Polar residues" evidence="8">
    <location>
        <begin position="1"/>
        <end position="10"/>
    </location>
</feature>